<protein>
    <submittedName>
        <fullName evidence="2">Uncharacterized protein</fullName>
    </submittedName>
</protein>
<keyword evidence="3" id="KW-1185">Reference proteome</keyword>
<keyword evidence="1" id="KW-0472">Membrane</keyword>
<feature type="transmembrane region" description="Helical" evidence="1">
    <location>
        <begin position="20"/>
        <end position="39"/>
    </location>
</feature>
<name>A0A3M7QEC3_BRAPC</name>
<comment type="caution">
    <text evidence="2">The sequence shown here is derived from an EMBL/GenBank/DDBJ whole genome shotgun (WGS) entry which is preliminary data.</text>
</comment>
<evidence type="ECO:0000313" key="2">
    <source>
        <dbReference type="EMBL" id="RNA09740.1"/>
    </source>
</evidence>
<dbReference type="Proteomes" id="UP000276133">
    <property type="component" value="Unassembled WGS sequence"/>
</dbReference>
<keyword evidence="1" id="KW-0812">Transmembrane</keyword>
<reference evidence="2 3" key="1">
    <citation type="journal article" date="2018" name="Sci. Rep.">
        <title>Genomic signatures of local adaptation to the degree of environmental predictability in rotifers.</title>
        <authorList>
            <person name="Franch-Gras L."/>
            <person name="Hahn C."/>
            <person name="Garcia-Roger E.M."/>
            <person name="Carmona M.J."/>
            <person name="Serra M."/>
            <person name="Gomez A."/>
        </authorList>
    </citation>
    <scope>NUCLEOTIDE SEQUENCE [LARGE SCALE GENOMIC DNA]</scope>
    <source>
        <strain evidence="2">HYR1</strain>
    </source>
</reference>
<keyword evidence="1" id="KW-1133">Transmembrane helix</keyword>
<proteinExistence type="predicted"/>
<organism evidence="2 3">
    <name type="scientific">Brachionus plicatilis</name>
    <name type="common">Marine rotifer</name>
    <name type="synonym">Brachionus muelleri</name>
    <dbReference type="NCBI Taxonomy" id="10195"/>
    <lineage>
        <taxon>Eukaryota</taxon>
        <taxon>Metazoa</taxon>
        <taxon>Spiralia</taxon>
        <taxon>Gnathifera</taxon>
        <taxon>Rotifera</taxon>
        <taxon>Eurotatoria</taxon>
        <taxon>Monogononta</taxon>
        <taxon>Pseudotrocha</taxon>
        <taxon>Ploima</taxon>
        <taxon>Brachionidae</taxon>
        <taxon>Brachionus</taxon>
    </lineage>
</organism>
<dbReference type="EMBL" id="REGN01006373">
    <property type="protein sequence ID" value="RNA09740.1"/>
    <property type="molecule type" value="Genomic_DNA"/>
</dbReference>
<gene>
    <name evidence="2" type="ORF">BpHYR1_023007</name>
</gene>
<sequence length="90" mass="10617">MINQKRIDYIFVLSHSSKQLSVIFTFHMVSVCITTLSGLEPDKMDDKWFKTKYYVLNTLMYCFSTIFEQLAPNTGNVQLYRDLNHLNNDK</sequence>
<evidence type="ECO:0000256" key="1">
    <source>
        <dbReference type="SAM" id="Phobius"/>
    </source>
</evidence>
<accession>A0A3M7QEC3</accession>
<evidence type="ECO:0000313" key="3">
    <source>
        <dbReference type="Proteomes" id="UP000276133"/>
    </source>
</evidence>
<dbReference type="AlphaFoldDB" id="A0A3M7QEC3"/>